<evidence type="ECO:0008006" key="3">
    <source>
        <dbReference type="Google" id="ProtNLM"/>
    </source>
</evidence>
<dbReference type="OrthoDB" id="231241at2"/>
<dbReference type="Gene3D" id="2.60.120.260">
    <property type="entry name" value="Galactose-binding domain-like"/>
    <property type="match status" value="2"/>
</dbReference>
<evidence type="ECO:0000313" key="2">
    <source>
        <dbReference type="Proteomes" id="UP000199028"/>
    </source>
</evidence>
<dbReference type="EMBL" id="FOFT01000020">
    <property type="protein sequence ID" value="SES50373.1"/>
    <property type="molecule type" value="Genomic_DNA"/>
</dbReference>
<sequence length="281" mass="29905">MTASYTASGTSTGATVDCLPINDPVWGSSGSSGGTDSYEPDLRQSRTVDEVRLYFRDDRAGNRYRAPTSCNVQYWNGGAWGDAAAQSRSPGTPKANYNVVRFTLVGAQRIRVQTTYASGFKTALTEVKDYNRGGGTDPGLGPNLALAAIPSASCTSAWESVTAWNDGIDPPSFNGTVDPRWGTWPDTGEQWGELTWATARTVRSAQVSFFDDNGGVRLPASWKLQYRTGSAYADVPGASGYPATIDQRNQVTFSAVSTTRLRAVLQSGANSVGVLEVKASG</sequence>
<gene>
    <name evidence="1" type="ORF">SAMN05216195_1204</name>
</gene>
<keyword evidence="2" id="KW-1185">Reference proteome</keyword>
<organism evidence="1 2">
    <name type="scientific">Lentzea flaviverrucosa</name>
    <dbReference type="NCBI Taxonomy" id="200379"/>
    <lineage>
        <taxon>Bacteria</taxon>
        <taxon>Bacillati</taxon>
        <taxon>Actinomycetota</taxon>
        <taxon>Actinomycetes</taxon>
        <taxon>Pseudonocardiales</taxon>
        <taxon>Pseudonocardiaceae</taxon>
        <taxon>Lentzea</taxon>
    </lineage>
</organism>
<name>A0A1H9XXH2_9PSEU</name>
<dbReference type="RefSeq" id="WP_090072749.1">
    <property type="nucleotide sequence ID" value="NZ_FOFT01000020.1"/>
</dbReference>
<dbReference type="Pfam" id="PF22633">
    <property type="entry name" value="F5_F8_type_C_2"/>
    <property type="match status" value="1"/>
</dbReference>
<proteinExistence type="predicted"/>
<dbReference type="AlphaFoldDB" id="A0A1H9XXH2"/>
<reference evidence="2" key="1">
    <citation type="submission" date="2016-10" db="EMBL/GenBank/DDBJ databases">
        <authorList>
            <person name="Varghese N."/>
            <person name="Submissions S."/>
        </authorList>
    </citation>
    <scope>NUCLEOTIDE SEQUENCE [LARGE SCALE GENOMIC DNA]</scope>
    <source>
        <strain evidence="2">CGMCC 4.578</strain>
    </source>
</reference>
<dbReference type="Proteomes" id="UP000199028">
    <property type="component" value="Unassembled WGS sequence"/>
</dbReference>
<evidence type="ECO:0000313" key="1">
    <source>
        <dbReference type="EMBL" id="SES50373.1"/>
    </source>
</evidence>
<protein>
    <recommendedName>
        <fullName evidence="3">F5/8 type C domain-containing protein</fullName>
    </recommendedName>
</protein>
<accession>A0A1H9XXH2</accession>